<evidence type="ECO:0000313" key="3">
    <source>
        <dbReference type="Proteomes" id="UP001292094"/>
    </source>
</evidence>
<keyword evidence="1" id="KW-0472">Membrane</keyword>
<gene>
    <name evidence="2" type="ORF">Pmani_003846</name>
</gene>
<evidence type="ECO:0000313" key="2">
    <source>
        <dbReference type="EMBL" id="KAK4325584.1"/>
    </source>
</evidence>
<comment type="caution">
    <text evidence="2">The sequence shown here is derived from an EMBL/GenBank/DDBJ whole genome shotgun (WGS) entry which is preliminary data.</text>
</comment>
<accession>A0AAE1QEW2</accession>
<feature type="transmembrane region" description="Helical" evidence="1">
    <location>
        <begin position="6"/>
        <end position="25"/>
    </location>
</feature>
<sequence>MIVVSVRSFLASILVFAVVYTCFILSGHKYSLAPIANKLNSFVAQLHPNYTLHDPVIALIPRHRNQTINDKQWKTSTGERLSNTVLASTGSSITEPSNNLITTLTLIPSSQTINDKRWNTTTGERISNTVLTSTGSSITEPIYNLSYLTSPNYTSAPLYQQINMTFTVNRELPFSSHHHTHVLDQEAVAERFRQRQARVQHVCRGRPHWTLPNTLRDWIYYAPKHNILVCITPKV</sequence>
<organism evidence="2 3">
    <name type="scientific">Petrolisthes manimaculis</name>
    <dbReference type="NCBI Taxonomy" id="1843537"/>
    <lineage>
        <taxon>Eukaryota</taxon>
        <taxon>Metazoa</taxon>
        <taxon>Ecdysozoa</taxon>
        <taxon>Arthropoda</taxon>
        <taxon>Crustacea</taxon>
        <taxon>Multicrustacea</taxon>
        <taxon>Malacostraca</taxon>
        <taxon>Eumalacostraca</taxon>
        <taxon>Eucarida</taxon>
        <taxon>Decapoda</taxon>
        <taxon>Pleocyemata</taxon>
        <taxon>Anomura</taxon>
        <taxon>Galatheoidea</taxon>
        <taxon>Porcellanidae</taxon>
        <taxon>Petrolisthes</taxon>
    </lineage>
</organism>
<keyword evidence="1" id="KW-1133">Transmembrane helix</keyword>
<evidence type="ECO:0000256" key="1">
    <source>
        <dbReference type="SAM" id="Phobius"/>
    </source>
</evidence>
<proteinExistence type="predicted"/>
<protein>
    <submittedName>
        <fullName evidence="2">Uncharacterized protein</fullName>
    </submittedName>
</protein>
<dbReference type="AlphaFoldDB" id="A0AAE1QEW2"/>
<dbReference type="Proteomes" id="UP001292094">
    <property type="component" value="Unassembled WGS sequence"/>
</dbReference>
<dbReference type="EMBL" id="JAWZYT010000272">
    <property type="protein sequence ID" value="KAK4325584.1"/>
    <property type="molecule type" value="Genomic_DNA"/>
</dbReference>
<reference evidence="2" key="1">
    <citation type="submission" date="2023-11" db="EMBL/GenBank/DDBJ databases">
        <title>Genome assemblies of two species of porcelain crab, Petrolisthes cinctipes and Petrolisthes manimaculis (Anomura: Porcellanidae).</title>
        <authorList>
            <person name="Angst P."/>
        </authorList>
    </citation>
    <scope>NUCLEOTIDE SEQUENCE</scope>
    <source>
        <strain evidence="2">PB745_02</strain>
        <tissue evidence="2">Gill</tissue>
    </source>
</reference>
<keyword evidence="1" id="KW-0812">Transmembrane</keyword>
<keyword evidence="3" id="KW-1185">Reference proteome</keyword>
<name>A0AAE1QEW2_9EUCA</name>